<evidence type="ECO:0000256" key="10">
    <source>
        <dbReference type="ARBA" id="ARBA00022989"/>
    </source>
</evidence>
<evidence type="ECO:0000256" key="3">
    <source>
        <dbReference type="ARBA" id="ARBA00012483"/>
    </source>
</evidence>
<evidence type="ECO:0000313" key="15">
    <source>
        <dbReference type="EMBL" id="CAI2359242.1"/>
    </source>
</evidence>
<dbReference type="AlphaFoldDB" id="A0AAD1U2G7"/>
<keyword evidence="8" id="KW-0833">Ubl conjugation pathway</keyword>
<sequence>MHHKLISNSIQCEYRERPRQLFSEIGPENEERLAIQRNNANNVQSSEGFQVNMRNLAFAFMDAANHQKKFLRLDSTLSVEMMMKNWSRKFTEEDTNACPSCCVCLEDFEVGENIMELHCNPKSHGHMFHLECIDSWSKKEKTCPLCRKNFIDIVRDEYSRGALIKKKNEEFKAPGKLEEASNISEERKEADRTVQSRRDSSESYEPSASIYTSQSLSPHQIEVNEPYDPIAPVNNRAASQPNDPPANPIQPGLLQAHNDPSAPVQHPDHPPSIHSSQDFPIPRSHEGEPSNQGSIFYPRSSFSESMSSEMEADSS</sequence>
<keyword evidence="7 12" id="KW-0863">Zinc-finger</keyword>
<comment type="caution">
    <text evidence="15">The sequence shown here is derived from an EMBL/GenBank/DDBJ whole genome shotgun (WGS) entry which is preliminary data.</text>
</comment>
<dbReference type="PANTHER" id="PTHR45977">
    <property type="entry name" value="TARGET OF ERK KINASE MPK-1"/>
    <property type="match status" value="1"/>
</dbReference>
<keyword evidence="5" id="KW-0812">Transmembrane</keyword>
<dbReference type="GO" id="GO:0061630">
    <property type="term" value="F:ubiquitin protein ligase activity"/>
    <property type="evidence" value="ECO:0007669"/>
    <property type="project" value="UniProtKB-EC"/>
</dbReference>
<dbReference type="GO" id="GO:0006511">
    <property type="term" value="P:ubiquitin-dependent protein catabolic process"/>
    <property type="evidence" value="ECO:0007669"/>
    <property type="project" value="TreeGrafter"/>
</dbReference>
<reference evidence="15" key="1">
    <citation type="submission" date="2023-07" db="EMBL/GenBank/DDBJ databases">
        <authorList>
            <consortium name="AG Swart"/>
            <person name="Singh M."/>
            <person name="Singh A."/>
            <person name="Seah K."/>
            <person name="Emmerich C."/>
        </authorList>
    </citation>
    <scope>NUCLEOTIDE SEQUENCE</scope>
    <source>
        <strain evidence="15">DP1</strain>
    </source>
</reference>
<comment type="subcellular location">
    <subcellularLocation>
        <location evidence="2">Membrane</location>
        <topology evidence="2">Multi-pass membrane protein</topology>
    </subcellularLocation>
</comment>
<feature type="compositionally biased region" description="Low complexity" evidence="13">
    <location>
        <begin position="300"/>
        <end position="309"/>
    </location>
</feature>
<evidence type="ECO:0000256" key="4">
    <source>
        <dbReference type="ARBA" id="ARBA00022679"/>
    </source>
</evidence>
<evidence type="ECO:0000256" key="12">
    <source>
        <dbReference type="PROSITE-ProRule" id="PRU00175"/>
    </source>
</evidence>
<feature type="compositionally biased region" description="Polar residues" evidence="13">
    <location>
        <begin position="203"/>
        <end position="218"/>
    </location>
</feature>
<dbReference type="SUPFAM" id="SSF57850">
    <property type="entry name" value="RING/U-box"/>
    <property type="match status" value="1"/>
</dbReference>
<evidence type="ECO:0000313" key="16">
    <source>
        <dbReference type="Proteomes" id="UP001295684"/>
    </source>
</evidence>
<dbReference type="InterPro" id="IPR001841">
    <property type="entry name" value="Znf_RING"/>
</dbReference>
<keyword evidence="16" id="KW-1185">Reference proteome</keyword>
<evidence type="ECO:0000256" key="13">
    <source>
        <dbReference type="SAM" id="MobiDB-lite"/>
    </source>
</evidence>
<proteinExistence type="predicted"/>
<name>A0AAD1U2G7_EUPCR</name>
<comment type="catalytic activity">
    <reaction evidence="1">
        <text>S-ubiquitinyl-[E2 ubiquitin-conjugating enzyme]-L-cysteine + [acceptor protein]-L-lysine = [E2 ubiquitin-conjugating enzyme]-L-cysteine + N(6)-ubiquitinyl-[acceptor protein]-L-lysine.</text>
        <dbReference type="EC" id="2.3.2.27"/>
    </reaction>
</comment>
<dbReference type="EC" id="2.3.2.27" evidence="3"/>
<feature type="compositionally biased region" description="Basic and acidic residues" evidence="13">
    <location>
        <begin position="176"/>
        <end position="201"/>
    </location>
</feature>
<keyword evidence="9" id="KW-0862">Zinc</keyword>
<organism evidence="15 16">
    <name type="scientific">Euplotes crassus</name>
    <dbReference type="NCBI Taxonomy" id="5936"/>
    <lineage>
        <taxon>Eukaryota</taxon>
        <taxon>Sar</taxon>
        <taxon>Alveolata</taxon>
        <taxon>Ciliophora</taxon>
        <taxon>Intramacronucleata</taxon>
        <taxon>Spirotrichea</taxon>
        <taxon>Hypotrichia</taxon>
        <taxon>Euplotida</taxon>
        <taxon>Euplotidae</taxon>
        <taxon>Moneuplotes</taxon>
    </lineage>
</organism>
<gene>
    <name evidence="15" type="ORF">ECRASSUSDP1_LOCUS528</name>
</gene>
<dbReference type="PROSITE" id="PS50089">
    <property type="entry name" value="ZF_RING_2"/>
    <property type="match status" value="1"/>
</dbReference>
<dbReference type="Pfam" id="PF13639">
    <property type="entry name" value="zf-RING_2"/>
    <property type="match status" value="1"/>
</dbReference>
<keyword evidence="4" id="KW-0808">Transferase</keyword>
<evidence type="ECO:0000256" key="11">
    <source>
        <dbReference type="ARBA" id="ARBA00023136"/>
    </source>
</evidence>
<feature type="domain" description="RING-type" evidence="14">
    <location>
        <begin position="101"/>
        <end position="147"/>
    </location>
</feature>
<dbReference type="SMART" id="SM00184">
    <property type="entry name" value="RING"/>
    <property type="match status" value="1"/>
</dbReference>
<evidence type="ECO:0000256" key="6">
    <source>
        <dbReference type="ARBA" id="ARBA00022723"/>
    </source>
</evidence>
<keyword evidence="6" id="KW-0479">Metal-binding</keyword>
<accession>A0AAD1U2G7</accession>
<keyword evidence="10" id="KW-1133">Transmembrane helix</keyword>
<dbReference type="GO" id="GO:0016567">
    <property type="term" value="P:protein ubiquitination"/>
    <property type="evidence" value="ECO:0007669"/>
    <property type="project" value="TreeGrafter"/>
</dbReference>
<keyword evidence="11" id="KW-0472">Membrane</keyword>
<dbReference type="Gene3D" id="3.30.40.10">
    <property type="entry name" value="Zinc/RING finger domain, C3HC4 (zinc finger)"/>
    <property type="match status" value="1"/>
</dbReference>
<evidence type="ECO:0000256" key="2">
    <source>
        <dbReference type="ARBA" id="ARBA00004141"/>
    </source>
</evidence>
<evidence type="ECO:0000256" key="1">
    <source>
        <dbReference type="ARBA" id="ARBA00000900"/>
    </source>
</evidence>
<evidence type="ECO:0000256" key="7">
    <source>
        <dbReference type="ARBA" id="ARBA00022771"/>
    </source>
</evidence>
<dbReference type="Proteomes" id="UP001295684">
    <property type="component" value="Unassembled WGS sequence"/>
</dbReference>
<evidence type="ECO:0000256" key="5">
    <source>
        <dbReference type="ARBA" id="ARBA00022692"/>
    </source>
</evidence>
<feature type="region of interest" description="Disordered" evidence="13">
    <location>
        <begin position="176"/>
        <end position="315"/>
    </location>
</feature>
<evidence type="ECO:0000256" key="9">
    <source>
        <dbReference type="ARBA" id="ARBA00022833"/>
    </source>
</evidence>
<dbReference type="InterPro" id="IPR013083">
    <property type="entry name" value="Znf_RING/FYVE/PHD"/>
</dbReference>
<evidence type="ECO:0000259" key="14">
    <source>
        <dbReference type="PROSITE" id="PS50089"/>
    </source>
</evidence>
<protein>
    <recommendedName>
        <fullName evidence="3">RING-type E3 ubiquitin transferase</fullName>
        <ecNumber evidence="3">2.3.2.27</ecNumber>
    </recommendedName>
</protein>
<dbReference type="PANTHER" id="PTHR45977:SF4">
    <property type="entry name" value="RING-TYPE DOMAIN-CONTAINING PROTEIN"/>
    <property type="match status" value="1"/>
</dbReference>
<dbReference type="GO" id="GO:0008270">
    <property type="term" value="F:zinc ion binding"/>
    <property type="evidence" value="ECO:0007669"/>
    <property type="project" value="UniProtKB-KW"/>
</dbReference>
<evidence type="ECO:0000256" key="8">
    <source>
        <dbReference type="ARBA" id="ARBA00022786"/>
    </source>
</evidence>
<dbReference type="EMBL" id="CAMPGE010000497">
    <property type="protein sequence ID" value="CAI2359242.1"/>
    <property type="molecule type" value="Genomic_DNA"/>
</dbReference>
<dbReference type="GO" id="GO:0016020">
    <property type="term" value="C:membrane"/>
    <property type="evidence" value="ECO:0007669"/>
    <property type="project" value="UniProtKB-SubCell"/>
</dbReference>